<feature type="region of interest" description="Disordered" evidence="7">
    <location>
        <begin position="877"/>
        <end position="897"/>
    </location>
</feature>
<comment type="similarity">
    <text evidence="1">Belongs to the disease resistance NB-LRR family.</text>
</comment>
<dbReference type="EMBL" id="CP144745">
    <property type="protein sequence ID" value="WVZ50382.1"/>
    <property type="molecule type" value="Genomic_DNA"/>
</dbReference>
<feature type="domain" description="Disease resistance R13L4/SHOC-2-like LRR" evidence="10">
    <location>
        <begin position="539"/>
        <end position="865"/>
    </location>
</feature>
<dbReference type="InterPro" id="IPR032675">
    <property type="entry name" value="LRR_dom_sf"/>
</dbReference>
<gene>
    <name evidence="11" type="ORF">U9M48_001640</name>
</gene>
<dbReference type="Pfam" id="PF23559">
    <property type="entry name" value="WHD_DRP"/>
    <property type="match status" value="1"/>
</dbReference>
<keyword evidence="3" id="KW-0677">Repeat</keyword>
<dbReference type="FunFam" id="1.10.10.10:FF:000322">
    <property type="entry name" value="Probable disease resistance protein At1g63360"/>
    <property type="match status" value="1"/>
</dbReference>
<keyword evidence="2" id="KW-0433">Leucine-rich repeat</keyword>
<dbReference type="Pfam" id="PF18052">
    <property type="entry name" value="Rx_N"/>
    <property type="match status" value="1"/>
</dbReference>
<evidence type="ECO:0000313" key="11">
    <source>
        <dbReference type="EMBL" id="WVZ50382.1"/>
    </source>
</evidence>
<protein>
    <recommendedName>
        <fullName evidence="13">Rx N-terminal domain-containing protein</fullName>
    </recommendedName>
</protein>
<dbReference type="Gene3D" id="1.10.10.10">
    <property type="entry name" value="Winged helix-like DNA-binding domain superfamily/Winged helix DNA-binding domain"/>
    <property type="match status" value="1"/>
</dbReference>
<evidence type="ECO:0000256" key="6">
    <source>
        <dbReference type="ARBA" id="ARBA00023054"/>
    </source>
</evidence>
<dbReference type="InterPro" id="IPR058922">
    <property type="entry name" value="WHD_DRP"/>
</dbReference>
<dbReference type="InterPro" id="IPR036388">
    <property type="entry name" value="WH-like_DNA-bd_sf"/>
</dbReference>
<accession>A0AAQ3PGN3</accession>
<dbReference type="PANTHER" id="PTHR23155:SF1062">
    <property type="entry name" value="OS11G0579400 PROTEIN"/>
    <property type="match status" value="1"/>
</dbReference>
<organism evidence="11 12">
    <name type="scientific">Paspalum notatum var. saurae</name>
    <dbReference type="NCBI Taxonomy" id="547442"/>
    <lineage>
        <taxon>Eukaryota</taxon>
        <taxon>Viridiplantae</taxon>
        <taxon>Streptophyta</taxon>
        <taxon>Embryophyta</taxon>
        <taxon>Tracheophyta</taxon>
        <taxon>Spermatophyta</taxon>
        <taxon>Magnoliopsida</taxon>
        <taxon>Liliopsida</taxon>
        <taxon>Poales</taxon>
        <taxon>Poaceae</taxon>
        <taxon>PACMAD clade</taxon>
        <taxon>Panicoideae</taxon>
        <taxon>Andropogonodae</taxon>
        <taxon>Paspaleae</taxon>
        <taxon>Paspalinae</taxon>
        <taxon>Paspalum</taxon>
    </lineage>
</organism>
<evidence type="ECO:0000259" key="8">
    <source>
        <dbReference type="Pfam" id="PF18052"/>
    </source>
</evidence>
<reference evidence="11 12" key="1">
    <citation type="submission" date="2024-02" db="EMBL/GenBank/DDBJ databases">
        <title>High-quality chromosome-scale genome assembly of Pensacola bahiagrass (Paspalum notatum Flugge var. saurae).</title>
        <authorList>
            <person name="Vega J.M."/>
            <person name="Podio M."/>
            <person name="Orjuela J."/>
            <person name="Siena L.A."/>
            <person name="Pessino S.C."/>
            <person name="Combes M.C."/>
            <person name="Mariac C."/>
            <person name="Albertini E."/>
            <person name="Pupilli F."/>
            <person name="Ortiz J.P.A."/>
            <person name="Leblanc O."/>
        </authorList>
    </citation>
    <scope>NUCLEOTIDE SEQUENCE [LARGE SCALE GENOMIC DNA]</scope>
    <source>
        <strain evidence="11">R1</strain>
        <tissue evidence="11">Leaf</tissue>
    </source>
</reference>
<dbReference type="CDD" id="cd14798">
    <property type="entry name" value="RX-CC_like"/>
    <property type="match status" value="1"/>
</dbReference>
<dbReference type="PANTHER" id="PTHR23155">
    <property type="entry name" value="DISEASE RESISTANCE PROTEIN RP"/>
    <property type="match status" value="1"/>
</dbReference>
<evidence type="ECO:0000259" key="10">
    <source>
        <dbReference type="Pfam" id="PF23598"/>
    </source>
</evidence>
<dbReference type="Gene3D" id="3.80.10.10">
    <property type="entry name" value="Ribonuclease Inhibitor"/>
    <property type="match status" value="1"/>
</dbReference>
<feature type="non-terminal residue" evidence="11">
    <location>
        <position position="1"/>
    </location>
</feature>
<dbReference type="Gene3D" id="1.20.5.4130">
    <property type="match status" value="1"/>
</dbReference>
<feature type="domain" description="Disease resistance protein winged helix" evidence="9">
    <location>
        <begin position="406"/>
        <end position="478"/>
    </location>
</feature>
<dbReference type="InterPro" id="IPR041118">
    <property type="entry name" value="Rx_N"/>
</dbReference>
<sequence>MVSMNGFVLHVSEAEYPDHQARAWMKQVRDLAYSSQDCVDLYFQHVVAGPRGSGVFAYVRRLPWLLRTMPVRHQLANRIKELKVRAQEVGDRRHRYGVTVPAANSLVPVAGTVAAPSRRQGPAAAAGDVDDLCRLAMVNGPPANAREDVYQLLEWLREEPRDDHRGPRIIAVVSGRRGYGGGGASLVRKLCADSSLKSCFDLVGVYWDMNPKGVLEDLLGPTVYEDAIHHGHFDQISKHLDGKRYLLVLGYKDATEAMQDWLAGEFNCLLHLLRSETSHSAGSAVILNISDEEQNELFCPHKVLPVPNFPSKPHFYFERAAALVGCKPHLMLPLRTILQRCYPDAFTINMFLRLLYVNPDRTAKKLKDISSSLEDPFTSKNADTMLLSCYNDLPRHCRSALLYLAIFPEGCNIRRTGLVRRWVSEGLITQADGLGHARHEAECCFDELVHRGFLSPAETGVSGKAKSCTVHHLVHRFITGMATSVHFVDAGLPPDLACRFSIRSRIGGLETSRPNLTSAPGGGGGNDMLALLDSLHKSFQWQVLRVLDLEGCKGLKEHHMKNICRIILLKYLSLRNTDVTGLPKEIQKLKCLETLDIRQTKIRTFASKHVTLPMLKYLLAGHKEPTRDHQNFGSFQELSVTVRLPSGIRRMKNLEELSHVDVSSNIDDLADIGQLLQLRKLGVVLQGRKSSLSLLYHQIEKLCASLCSLSIRVSTAKDVTATTEVMSTLASPPELLQTLNISGIIGRLPNWIEKLDKLAKITLRNTHLGEDAIFIIENLRLLQFLMLRSKSYTKSKLIIRKDKFQSLKALVVEGEDITDISFGEGAAPKLERVVWSFTRMQTLSGIERLLKLKDVQLNGECIPDSVKDAIEKHLNPPILENNQPDETAISGKETPEQADCEHELESVVDEAPIMQQGKNLSILILYFEFQFEIYMVKFKPPKATCTPRMVVG</sequence>
<evidence type="ECO:0000256" key="1">
    <source>
        <dbReference type="ARBA" id="ARBA00008894"/>
    </source>
</evidence>
<feature type="domain" description="Disease resistance N-terminal" evidence="8">
    <location>
        <begin position="2"/>
        <end position="46"/>
    </location>
</feature>
<keyword evidence="12" id="KW-1185">Reference proteome</keyword>
<dbReference type="InterPro" id="IPR055414">
    <property type="entry name" value="LRR_R13L4/SHOC2-like"/>
</dbReference>
<dbReference type="Proteomes" id="UP001341281">
    <property type="component" value="Chromosome 01"/>
</dbReference>
<keyword evidence="6" id="KW-0175">Coiled coil</keyword>
<dbReference type="Pfam" id="PF23598">
    <property type="entry name" value="LRR_14"/>
    <property type="match status" value="1"/>
</dbReference>
<evidence type="ECO:0000256" key="2">
    <source>
        <dbReference type="ARBA" id="ARBA00022614"/>
    </source>
</evidence>
<dbReference type="GO" id="GO:0002758">
    <property type="term" value="P:innate immune response-activating signaling pathway"/>
    <property type="evidence" value="ECO:0007669"/>
    <property type="project" value="UniProtKB-ARBA"/>
</dbReference>
<evidence type="ECO:0000256" key="7">
    <source>
        <dbReference type="SAM" id="MobiDB-lite"/>
    </source>
</evidence>
<dbReference type="AlphaFoldDB" id="A0AAQ3PGN3"/>
<dbReference type="InterPro" id="IPR038005">
    <property type="entry name" value="RX-like_CC"/>
</dbReference>
<evidence type="ECO:0000256" key="5">
    <source>
        <dbReference type="ARBA" id="ARBA00022821"/>
    </source>
</evidence>
<dbReference type="InterPro" id="IPR044974">
    <property type="entry name" value="Disease_R_plants"/>
</dbReference>
<name>A0AAQ3PGN3_PASNO</name>
<evidence type="ECO:0000259" key="9">
    <source>
        <dbReference type="Pfam" id="PF23559"/>
    </source>
</evidence>
<dbReference type="GO" id="GO:0042742">
    <property type="term" value="P:defense response to bacterium"/>
    <property type="evidence" value="ECO:0007669"/>
    <property type="project" value="UniProtKB-ARBA"/>
</dbReference>
<evidence type="ECO:0000313" key="12">
    <source>
        <dbReference type="Proteomes" id="UP001341281"/>
    </source>
</evidence>
<evidence type="ECO:0000256" key="4">
    <source>
        <dbReference type="ARBA" id="ARBA00022741"/>
    </source>
</evidence>
<dbReference type="GO" id="GO:0000166">
    <property type="term" value="F:nucleotide binding"/>
    <property type="evidence" value="ECO:0007669"/>
    <property type="project" value="UniProtKB-KW"/>
</dbReference>
<dbReference type="SUPFAM" id="SSF52058">
    <property type="entry name" value="L domain-like"/>
    <property type="match status" value="1"/>
</dbReference>
<proteinExistence type="inferred from homology"/>
<keyword evidence="4" id="KW-0547">Nucleotide-binding</keyword>
<dbReference type="GO" id="GO:0009626">
    <property type="term" value="P:plant-type hypersensitive response"/>
    <property type="evidence" value="ECO:0007669"/>
    <property type="project" value="UniProtKB-ARBA"/>
</dbReference>
<keyword evidence="5" id="KW-0611">Plant defense</keyword>
<evidence type="ECO:0008006" key="13">
    <source>
        <dbReference type="Google" id="ProtNLM"/>
    </source>
</evidence>
<evidence type="ECO:0000256" key="3">
    <source>
        <dbReference type="ARBA" id="ARBA00022737"/>
    </source>
</evidence>